<dbReference type="OrthoDB" id="185373at2759"/>
<dbReference type="NCBIfam" id="TIGR00756">
    <property type="entry name" value="PPR"/>
    <property type="match status" value="6"/>
</dbReference>
<dbReference type="Pfam" id="PF12854">
    <property type="entry name" value="PPR_1"/>
    <property type="match status" value="1"/>
</dbReference>
<dbReference type="FunFam" id="1.25.40.10:FF:000366">
    <property type="entry name" value="Pentatricopeptide (PPR) repeat-containing protein"/>
    <property type="match status" value="1"/>
</dbReference>
<evidence type="ECO:0008006" key="4">
    <source>
        <dbReference type="Google" id="ProtNLM"/>
    </source>
</evidence>
<reference evidence="3" key="1">
    <citation type="submission" date="2019-09" db="EMBL/GenBank/DDBJ databases">
        <authorList>
            <person name="Zhang L."/>
        </authorList>
    </citation>
    <scope>NUCLEOTIDE SEQUENCE</scope>
</reference>
<organism evidence="3">
    <name type="scientific">Nymphaea colorata</name>
    <name type="common">pocket water lily</name>
    <dbReference type="NCBI Taxonomy" id="210225"/>
    <lineage>
        <taxon>Eukaryota</taxon>
        <taxon>Viridiplantae</taxon>
        <taxon>Streptophyta</taxon>
        <taxon>Embryophyta</taxon>
        <taxon>Tracheophyta</taxon>
        <taxon>Spermatophyta</taxon>
        <taxon>Magnoliopsida</taxon>
        <taxon>Nymphaeales</taxon>
        <taxon>Nymphaeaceae</taxon>
        <taxon>Nymphaea</taxon>
    </lineage>
</organism>
<dbReference type="EMBL" id="LR721780">
    <property type="protein sequence ID" value="VVW00025.1"/>
    <property type="molecule type" value="Genomic_DNA"/>
</dbReference>
<dbReference type="Pfam" id="PF20431">
    <property type="entry name" value="E_motif"/>
    <property type="match status" value="1"/>
</dbReference>
<evidence type="ECO:0000256" key="1">
    <source>
        <dbReference type="ARBA" id="ARBA00022737"/>
    </source>
</evidence>
<dbReference type="Gene3D" id="1.25.40.10">
    <property type="entry name" value="Tetratricopeptide repeat domain"/>
    <property type="match status" value="3"/>
</dbReference>
<dbReference type="GO" id="GO:0009451">
    <property type="term" value="P:RNA modification"/>
    <property type="evidence" value="ECO:0007669"/>
    <property type="project" value="InterPro"/>
</dbReference>
<feature type="repeat" description="PPR" evidence="2">
    <location>
        <begin position="54"/>
        <end position="88"/>
    </location>
</feature>
<proteinExistence type="predicted"/>
<dbReference type="FunFam" id="1.25.40.10:FF:000031">
    <property type="entry name" value="Pentatricopeptide repeat-containing protein mitochondrial"/>
    <property type="match status" value="1"/>
</dbReference>
<protein>
    <recommendedName>
        <fullName evidence="4">Pentacotripeptide-repeat region of PRORP domain-containing protein</fullName>
    </recommendedName>
</protein>
<dbReference type="Gramene" id="NC2G0287340.1">
    <property type="protein sequence ID" value="NC2G0287340.1:cds"/>
    <property type="gene ID" value="NC2G0287340"/>
</dbReference>
<evidence type="ECO:0000313" key="3">
    <source>
        <dbReference type="EMBL" id="VVW00025.1"/>
    </source>
</evidence>
<dbReference type="PROSITE" id="PS51375">
    <property type="entry name" value="PPR"/>
    <property type="match status" value="5"/>
</dbReference>
<evidence type="ECO:0000256" key="2">
    <source>
        <dbReference type="PROSITE-ProRule" id="PRU00708"/>
    </source>
</evidence>
<dbReference type="GO" id="GO:0003723">
    <property type="term" value="F:RNA binding"/>
    <property type="evidence" value="ECO:0007669"/>
    <property type="project" value="InterPro"/>
</dbReference>
<dbReference type="OMA" id="KCAEQLF"/>
<keyword evidence="1" id="KW-0677">Repeat</keyword>
<feature type="repeat" description="PPR" evidence="2">
    <location>
        <begin position="394"/>
        <end position="429"/>
    </location>
</feature>
<sequence length="584" mass="64948">MLGRTGGHCIPLIISWKSLFNKLFFISPEIGLRRWSSTSLFDAHQAFAESPEQNLASWAALITSLYREKRFEEVISLFRLIQRSGNGRWDSRPVMLSVLNSCAKLAALPEGRQIHSLAIKTNSVSDVVGRNVLISLYGKCCKLEDAVKVFDEMPERDLVSWSSVLSGLSQNGLAWEALEFSVDMHRQGVGFNDYGFCVVLKACIDLSSSYNGMSVHCLVIKTGFEDHVFVASSLVDMYGKCGDTQCARRAFDQMKEPNVVSWTSVIASYVQSDNGEEGLQLFREQMRVGMSPDPFSFSCILSACANLPALDQGKQIHAQVIKFGYAMQVFAGNSLIDMYSKCGCLADAKQVHVEMPIRNVVSWTGIISGYAHHGFGTEALHMFELMKEAEIKPNSVTFVCVLHACSHSGLIEEGMKHFNSMKKDFGVEPSEEHYTCMIDLLGRAGHVKDAEEFMKKMPFEPGASSWGALLNACRLTGDVGLGVRCAEQLFRLEPHVAANHVMLANMYAANRRWQDVARVRLLLKDKGIKKDSGYSWTEAAGNVHVFGVDDNMHPQSELIYSTLEHLYMELKDSGYAPDLTNSFS</sequence>
<dbReference type="PANTHER" id="PTHR47926">
    <property type="entry name" value="PENTATRICOPEPTIDE REPEAT-CONTAINING PROTEIN"/>
    <property type="match status" value="1"/>
</dbReference>
<gene>
    <name evidence="3" type="ORF">NYM_LOCUS14056</name>
</gene>
<feature type="repeat" description="PPR" evidence="2">
    <location>
        <begin position="126"/>
        <end position="160"/>
    </location>
</feature>
<dbReference type="InterPro" id="IPR011990">
    <property type="entry name" value="TPR-like_helical_dom_sf"/>
</dbReference>
<dbReference type="FunFam" id="1.25.40.10:FF:000196">
    <property type="entry name" value="Pentatricopeptide repeat-containing protein At4g14850"/>
    <property type="match status" value="1"/>
</dbReference>
<dbReference type="PANTHER" id="PTHR47926:SF471">
    <property type="entry name" value="DYW DOMAIN-CONTAINING PROTEIN"/>
    <property type="match status" value="1"/>
</dbReference>
<dbReference type="Pfam" id="PF01535">
    <property type="entry name" value="PPR"/>
    <property type="match status" value="4"/>
</dbReference>
<accession>A0A5K1ADI4</accession>
<feature type="repeat" description="PPR" evidence="2">
    <location>
        <begin position="359"/>
        <end position="393"/>
    </location>
</feature>
<dbReference type="Pfam" id="PF13041">
    <property type="entry name" value="PPR_2"/>
    <property type="match status" value="2"/>
</dbReference>
<feature type="repeat" description="PPR" evidence="2">
    <location>
        <begin position="258"/>
        <end position="292"/>
    </location>
</feature>
<name>A0A5K1ADI4_9MAGN</name>
<dbReference type="InterPro" id="IPR002885">
    <property type="entry name" value="PPR_rpt"/>
</dbReference>
<dbReference type="FunFam" id="1.25.40.10:FF:000285">
    <property type="entry name" value="Pentatricopeptide repeat-containing protein, chloroplastic"/>
    <property type="match status" value="1"/>
</dbReference>
<dbReference type="AlphaFoldDB" id="A0A5K1ADI4"/>
<dbReference type="InterPro" id="IPR046848">
    <property type="entry name" value="E_motif"/>
</dbReference>
<dbReference type="InterPro" id="IPR046960">
    <property type="entry name" value="PPR_At4g14850-like_plant"/>
</dbReference>